<reference evidence="13 14" key="1">
    <citation type="submission" date="2014-12" db="EMBL/GenBank/DDBJ databases">
        <title>Denitrispirillum autotrophicum gen. nov., sp. nov., Denitrifying, Facultatively Autotrophic Bacteria Isolated from Rice Paddy Soil.</title>
        <authorList>
            <person name="Ishii S."/>
            <person name="Ashida N."/>
            <person name="Ohno H."/>
            <person name="Otsuka S."/>
            <person name="Yokota A."/>
            <person name="Senoo K."/>
        </authorList>
    </citation>
    <scope>NUCLEOTIDE SEQUENCE [LARGE SCALE GENOMIC DNA]</scope>
    <source>
        <strain evidence="13 14">TSA66</strain>
    </source>
</reference>
<dbReference type="STRING" id="709839.TSA66_02535"/>
<feature type="domain" description="HMA" evidence="12">
    <location>
        <begin position="25"/>
        <end position="91"/>
    </location>
</feature>
<evidence type="ECO:0000256" key="9">
    <source>
        <dbReference type="ARBA" id="ARBA00045344"/>
    </source>
</evidence>
<dbReference type="AlphaFoldDB" id="A0A0C2BFF5"/>
<comment type="subunit">
    <text evidence="3">Monomer.</text>
</comment>
<dbReference type="OrthoDB" id="7205933at2"/>
<evidence type="ECO:0000313" key="14">
    <source>
        <dbReference type="Proteomes" id="UP000031572"/>
    </source>
</evidence>
<protein>
    <recommendedName>
        <fullName evidence="10">Periplasmic mercury ion-binding protein</fullName>
    </recommendedName>
</protein>
<evidence type="ECO:0000313" key="13">
    <source>
        <dbReference type="EMBL" id="KIF79955.1"/>
    </source>
</evidence>
<gene>
    <name evidence="10" type="primary">merP</name>
    <name evidence="13" type="ORF">TSA66_02535</name>
</gene>
<dbReference type="PROSITE" id="PS50846">
    <property type="entry name" value="HMA_2"/>
    <property type="match status" value="1"/>
</dbReference>
<accession>A0A0C2BFF5</accession>
<evidence type="ECO:0000256" key="11">
    <source>
        <dbReference type="SAM" id="SignalP"/>
    </source>
</evidence>
<keyword evidence="5 10" id="KW-0479">Metal-binding</keyword>
<keyword evidence="6 11" id="KW-0732">Signal</keyword>
<dbReference type="Proteomes" id="UP000031572">
    <property type="component" value="Unassembled WGS sequence"/>
</dbReference>
<dbReference type="GO" id="GO:0045340">
    <property type="term" value="F:mercury ion binding"/>
    <property type="evidence" value="ECO:0007669"/>
    <property type="project" value="UniProtKB-UniRule"/>
</dbReference>
<dbReference type="NCBIfam" id="TIGR02052">
    <property type="entry name" value="MerP"/>
    <property type="match status" value="1"/>
</dbReference>
<comment type="caution">
    <text evidence="13">The sequence shown here is derived from an EMBL/GenBank/DDBJ whole genome shotgun (WGS) entry which is preliminary data.</text>
</comment>
<keyword evidence="4 10" id="KW-0475">Mercuric resistance</keyword>
<keyword evidence="7 10" id="KW-0574">Periplasm</keyword>
<evidence type="ECO:0000256" key="8">
    <source>
        <dbReference type="ARBA" id="ARBA00022914"/>
    </source>
</evidence>
<evidence type="ECO:0000256" key="10">
    <source>
        <dbReference type="RuleBase" id="RU361212"/>
    </source>
</evidence>
<evidence type="ECO:0000256" key="4">
    <source>
        <dbReference type="ARBA" id="ARBA00022466"/>
    </source>
</evidence>
<evidence type="ECO:0000256" key="6">
    <source>
        <dbReference type="ARBA" id="ARBA00022729"/>
    </source>
</evidence>
<dbReference type="RefSeq" id="WP_040038864.1">
    <property type="nucleotide sequence ID" value="NZ_JWJG01000028.1"/>
</dbReference>
<dbReference type="GO" id="GO:0042597">
    <property type="term" value="C:periplasmic space"/>
    <property type="evidence" value="ECO:0007669"/>
    <property type="project" value="UniProtKB-SubCell"/>
</dbReference>
<comment type="subcellular location">
    <subcellularLocation>
        <location evidence="1 10">Periplasm</location>
    </subcellularLocation>
</comment>
<sequence>MSKLLLTPLLAALLSLPQFALAKSQTVSLNVPTMDCATCPITIKAALLKVPGVTRATVSYERREAVVVFDDSKTGVDELKKATADAGYPSMLKSASK</sequence>
<dbReference type="PROSITE" id="PS01047">
    <property type="entry name" value="HMA_1"/>
    <property type="match status" value="1"/>
</dbReference>
<evidence type="ECO:0000256" key="7">
    <source>
        <dbReference type="ARBA" id="ARBA00022764"/>
    </source>
</evidence>
<proteinExistence type="inferred from homology"/>
<dbReference type="InterPro" id="IPR011795">
    <property type="entry name" value="MerP"/>
</dbReference>
<comment type="function">
    <text evidence="9 10">Involved in mercury resistance. Acts as a mercury scavenger that specifically binds to a mercuric ion in the periplasm and probably passes it to the cytoplasmic mercuric reductase MerA via the mercuric transport protein MerT.</text>
</comment>
<dbReference type="GO" id="GO:0015097">
    <property type="term" value="F:mercury ion transmembrane transporter activity"/>
    <property type="evidence" value="ECO:0007669"/>
    <property type="project" value="UniProtKB-UniRule"/>
</dbReference>
<keyword evidence="8 10" id="KW-0476">Mercury</keyword>
<dbReference type="Pfam" id="PF00403">
    <property type="entry name" value="HMA"/>
    <property type="match status" value="1"/>
</dbReference>
<evidence type="ECO:0000256" key="5">
    <source>
        <dbReference type="ARBA" id="ARBA00022723"/>
    </source>
</evidence>
<feature type="chain" id="PRO_5002146114" description="Periplasmic mercury ion-binding protein" evidence="11">
    <location>
        <begin position="23"/>
        <end position="97"/>
    </location>
</feature>
<evidence type="ECO:0000256" key="2">
    <source>
        <dbReference type="ARBA" id="ARBA00005938"/>
    </source>
</evidence>
<dbReference type="InterPro" id="IPR017969">
    <property type="entry name" value="Heavy-metal-associated_CS"/>
</dbReference>
<dbReference type="EMBL" id="JWJG01000028">
    <property type="protein sequence ID" value="KIF79955.1"/>
    <property type="molecule type" value="Genomic_DNA"/>
</dbReference>
<evidence type="ECO:0000259" key="12">
    <source>
        <dbReference type="PROSITE" id="PS50846"/>
    </source>
</evidence>
<dbReference type="InterPro" id="IPR001802">
    <property type="entry name" value="MerP/CopZ"/>
</dbReference>
<dbReference type="SUPFAM" id="SSF55008">
    <property type="entry name" value="HMA, heavy metal-associated domain"/>
    <property type="match status" value="1"/>
</dbReference>
<comment type="similarity">
    <text evidence="2">Belongs to the MerP family.</text>
</comment>
<dbReference type="InterPro" id="IPR006121">
    <property type="entry name" value="HMA_dom"/>
</dbReference>
<dbReference type="PRINTS" id="PR00946">
    <property type="entry name" value="HGSCAVENGER"/>
</dbReference>
<keyword evidence="14" id="KW-1185">Reference proteome</keyword>
<dbReference type="Gene3D" id="3.30.70.100">
    <property type="match status" value="1"/>
</dbReference>
<feature type="signal peptide" evidence="11">
    <location>
        <begin position="1"/>
        <end position="22"/>
    </location>
</feature>
<evidence type="ECO:0000256" key="3">
    <source>
        <dbReference type="ARBA" id="ARBA00011245"/>
    </source>
</evidence>
<dbReference type="InterPro" id="IPR036163">
    <property type="entry name" value="HMA_dom_sf"/>
</dbReference>
<name>A0A0C2BFF5_9BURK</name>
<organism evidence="13 14">
    <name type="scientific">Noviherbaspirillum autotrophicum</name>
    <dbReference type="NCBI Taxonomy" id="709839"/>
    <lineage>
        <taxon>Bacteria</taxon>
        <taxon>Pseudomonadati</taxon>
        <taxon>Pseudomonadota</taxon>
        <taxon>Betaproteobacteria</taxon>
        <taxon>Burkholderiales</taxon>
        <taxon>Oxalobacteraceae</taxon>
        <taxon>Noviherbaspirillum</taxon>
    </lineage>
</organism>
<dbReference type="CDD" id="cd00371">
    <property type="entry name" value="HMA"/>
    <property type="match status" value="1"/>
</dbReference>
<evidence type="ECO:0000256" key="1">
    <source>
        <dbReference type="ARBA" id="ARBA00004418"/>
    </source>
</evidence>